<keyword evidence="1" id="KW-0812">Transmembrane</keyword>
<evidence type="ECO:0000313" key="2">
    <source>
        <dbReference type="EMBL" id="CAI3985760.1"/>
    </source>
</evidence>
<feature type="transmembrane region" description="Helical" evidence="1">
    <location>
        <begin position="507"/>
        <end position="526"/>
    </location>
</feature>
<feature type="transmembrane region" description="Helical" evidence="1">
    <location>
        <begin position="311"/>
        <end position="330"/>
    </location>
</feature>
<keyword evidence="1" id="KW-0472">Membrane</keyword>
<evidence type="ECO:0000313" key="5">
    <source>
        <dbReference type="Proteomes" id="UP001152797"/>
    </source>
</evidence>
<feature type="transmembrane region" description="Helical" evidence="1">
    <location>
        <begin position="342"/>
        <end position="361"/>
    </location>
</feature>
<feature type="transmembrane region" description="Helical" evidence="1">
    <location>
        <begin position="171"/>
        <end position="190"/>
    </location>
</feature>
<sequence>MFPFHRCAMGAEHCCCKNAAEIHAEVINSDVRPSFSQQSEDDPGPSNVNVAMDISFTDQLAPVEEEESGPSPKSPTSPSAFSAFRWRKMTEMSHMESDYEIMRGIPLHRALQHSELWTSPHEIQRRNRSSGVWALSTKVSSYDMFLSHTWKTKGRWKVLALMMQTGWPHALLAWVVGLTAMLFLRAFDVISGPWATSSTWIDGTPVPVVLGPWTIISAGAFLVAGLLLSPYLPLKTQVCFLDVACIHQGRDDMFERGLYTIGGCLTATKELRVLYSPEYLSSLWCVFELVGFRKAHPEGKLTISPLFVERSAAICAFVMWCTVLAVTAGIGLTDSSFRKSYLVVLFIAVFLLPVILFLHALRHSYREKGRLIFDLNSFDVNTLVCHSDFDRAFILSAIDAWYGSREAFKDFVRSDLREELLSLLPSPHLPCAYAALILSCLVTWILDLSVCLYKAGADIRILARNFLAYLAFILWSWCAFNGLFYLSDRTSESGRTRLLDWFKTLGVAGVIFLWEVISFAVVVGVTRQSDRVGFFCYLAFSMMLPFSILDTFKVCRRHCPKQEATRL</sequence>
<reference evidence="2" key="1">
    <citation type="submission" date="2022-10" db="EMBL/GenBank/DDBJ databases">
        <authorList>
            <person name="Chen Y."/>
            <person name="Dougan E. K."/>
            <person name="Chan C."/>
            <person name="Rhodes N."/>
            <person name="Thang M."/>
        </authorList>
    </citation>
    <scope>NUCLEOTIDE SEQUENCE</scope>
</reference>
<dbReference type="AlphaFoldDB" id="A0A9P1FT07"/>
<dbReference type="EMBL" id="CAMXCT010001016">
    <property type="protein sequence ID" value="CAI3985760.1"/>
    <property type="molecule type" value="Genomic_DNA"/>
</dbReference>
<gene>
    <name evidence="2" type="ORF">C1SCF055_LOCUS13176</name>
</gene>
<feature type="transmembrane region" description="Helical" evidence="1">
    <location>
        <begin position="466"/>
        <end position="486"/>
    </location>
</feature>
<keyword evidence="1" id="KW-1133">Transmembrane helix</keyword>
<dbReference type="Proteomes" id="UP001152797">
    <property type="component" value="Unassembled WGS sequence"/>
</dbReference>
<accession>A0A9P1FT07</accession>
<feature type="transmembrane region" description="Helical" evidence="1">
    <location>
        <begin position="427"/>
        <end position="446"/>
    </location>
</feature>
<evidence type="ECO:0000313" key="3">
    <source>
        <dbReference type="EMBL" id="CAL1139135.1"/>
    </source>
</evidence>
<proteinExistence type="predicted"/>
<evidence type="ECO:0000313" key="4">
    <source>
        <dbReference type="EMBL" id="CAL4773072.1"/>
    </source>
</evidence>
<feature type="transmembrane region" description="Helical" evidence="1">
    <location>
        <begin position="532"/>
        <end position="552"/>
    </location>
</feature>
<name>A0A9P1FT07_9DINO</name>
<feature type="transmembrane region" description="Helical" evidence="1">
    <location>
        <begin position="210"/>
        <end position="228"/>
    </location>
</feature>
<organism evidence="2">
    <name type="scientific">Cladocopium goreaui</name>
    <dbReference type="NCBI Taxonomy" id="2562237"/>
    <lineage>
        <taxon>Eukaryota</taxon>
        <taxon>Sar</taxon>
        <taxon>Alveolata</taxon>
        <taxon>Dinophyceae</taxon>
        <taxon>Suessiales</taxon>
        <taxon>Symbiodiniaceae</taxon>
        <taxon>Cladocopium</taxon>
    </lineage>
</organism>
<evidence type="ECO:0000256" key="1">
    <source>
        <dbReference type="SAM" id="Phobius"/>
    </source>
</evidence>
<reference evidence="3" key="2">
    <citation type="submission" date="2024-04" db="EMBL/GenBank/DDBJ databases">
        <authorList>
            <person name="Chen Y."/>
            <person name="Shah S."/>
            <person name="Dougan E. K."/>
            <person name="Thang M."/>
            <person name="Chan C."/>
        </authorList>
    </citation>
    <scope>NUCLEOTIDE SEQUENCE [LARGE SCALE GENOMIC DNA]</scope>
</reference>
<keyword evidence="5" id="KW-1185">Reference proteome</keyword>
<dbReference type="EMBL" id="CAMXCT030001016">
    <property type="protein sequence ID" value="CAL4773072.1"/>
    <property type="molecule type" value="Genomic_DNA"/>
</dbReference>
<protein>
    <submittedName>
        <fullName evidence="4">C3H1-type domain-containing protein</fullName>
    </submittedName>
</protein>
<comment type="caution">
    <text evidence="2">The sequence shown here is derived from an EMBL/GenBank/DDBJ whole genome shotgun (WGS) entry which is preliminary data.</text>
</comment>
<dbReference type="EMBL" id="CAMXCT020001016">
    <property type="protein sequence ID" value="CAL1139135.1"/>
    <property type="molecule type" value="Genomic_DNA"/>
</dbReference>